<sequence length="49" mass="5703">MNCSARPQPLYTYQSQQGAIQSLRLNHCHYIEMSDICAIWYYTVIFSSA</sequence>
<reference evidence="1 2" key="1">
    <citation type="submission" date="2015-03" db="EMBL/GenBank/DDBJ databases">
        <title>Genome sequence of Pseudoalteromonas aurantia.</title>
        <authorList>
            <person name="Xie B.-B."/>
            <person name="Rong J.-C."/>
            <person name="Qin Q.-L."/>
            <person name="Zhang Y.-Z."/>
        </authorList>
    </citation>
    <scope>NUCLEOTIDE SEQUENCE [LARGE SCALE GENOMIC DNA]</scope>
    <source>
        <strain evidence="1 2">208</strain>
    </source>
</reference>
<keyword evidence="2" id="KW-1185">Reference proteome</keyword>
<accession>A0ABR9EG08</accession>
<evidence type="ECO:0000313" key="1">
    <source>
        <dbReference type="EMBL" id="MBE0369677.1"/>
    </source>
</evidence>
<gene>
    <name evidence="1" type="ORF">PAUR_a4230</name>
</gene>
<protein>
    <recommendedName>
        <fullName evidence="3">Orphan protein</fullName>
    </recommendedName>
</protein>
<dbReference type="EMBL" id="AQGV01000013">
    <property type="protein sequence ID" value="MBE0369677.1"/>
    <property type="molecule type" value="Genomic_DNA"/>
</dbReference>
<evidence type="ECO:0000313" key="2">
    <source>
        <dbReference type="Proteomes" id="UP000615755"/>
    </source>
</evidence>
<name>A0ABR9EG08_9GAMM</name>
<proteinExistence type="predicted"/>
<evidence type="ECO:0008006" key="3">
    <source>
        <dbReference type="Google" id="ProtNLM"/>
    </source>
</evidence>
<dbReference type="Proteomes" id="UP000615755">
    <property type="component" value="Unassembled WGS sequence"/>
</dbReference>
<comment type="caution">
    <text evidence="1">The sequence shown here is derived from an EMBL/GenBank/DDBJ whole genome shotgun (WGS) entry which is preliminary data.</text>
</comment>
<organism evidence="1 2">
    <name type="scientific">Pseudoalteromonas aurantia 208</name>
    <dbReference type="NCBI Taxonomy" id="1314867"/>
    <lineage>
        <taxon>Bacteria</taxon>
        <taxon>Pseudomonadati</taxon>
        <taxon>Pseudomonadota</taxon>
        <taxon>Gammaproteobacteria</taxon>
        <taxon>Alteromonadales</taxon>
        <taxon>Pseudoalteromonadaceae</taxon>
        <taxon>Pseudoalteromonas</taxon>
    </lineage>
</organism>